<reference evidence="3 4" key="1">
    <citation type="submission" date="2015-07" db="EMBL/GenBank/DDBJ databases">
        <title>The genome of Pseudoloma neurophilia, a relevant intracellular parasite of the zebrafish.</title>
        <authorList>
            <person name="Ndikumana S."/>
            <person name="Pelin A."/>
            <person name="Sanders J."/>
            <person name="Corradi N."/>
        </authorList>
    </citation>
    <scope>NUCLEOTIDE SEQUENCE [LARGE SCALE GENOMIC DNA]</scope>
    <source>
        <strain evidence="3 4">MK1</strain>
    </source>
</reference>
<evidence type="ECO:0000313" key="4">
    <source>
        <dbReference type="Proteomes" id="UP000051530"/>
    </source>
</evidence>
<gene>
    <name evidence="3" type="ORF">M153_3720006401</name>
</gene>
<dbReference type="EMBL" id="LGUB01000131">
    <property type="protein sequence ID" value="KRH94140.1"/>
    <property type="molecule type" value="Genomic_DNA"/>
</dbReference>
<dbReference type="VEuPathDB" id="MicrosporidiaDB:M153_3720006401"/>
<feature type="signal peptide" evidence="2">
    <location>
        <begin position="1"/>
        <end position="22"/>
    </location>
</feature>
<keyword evidence="2" id="KW-0732">Signal</keyword>
<proteinExistence type="predicted"/>
<feature type="region of interest" description="Disordered" evidence="1">
    <location>
        <begin position="48"/>
        <end position="69"/>
    </location>
</feature>
<evidence type="ECO:0000256" key="2">
    <source>
        <dbReference type="SAM" id="SignalP"/>
    </source>
</evidence>
<name>A0A0R0LXW6_9MICR</name>
<organism evidence="3 4">
    <name type="scientific">Pseudoloma neurophilia</name>
    <dbReference type="NCBI Taxonomy" id="146866"/>
    <lineage>
        <taxon>Eukaryota</taxon>
        <taxon>Fungi</taxon>
        <taxon>Fungi incertae sedis</taxon>
        <taxon>Microsporidia</taxon>
        <taxon>Pseudoloma</taxon>
    </lineage>
</organism>
<comment type="caution">
    <text evidence="3">The sequence shown here is derived from an EMBL/GenBank/DDBJ whole genome shotgun (WGS) entry which is preliminary data.</text>
</comment>
<keyword evidence="4" id="KW-1185">Reference proteome</keyword>
<dbReference type="Proteomes" id="UP000051530">
    <property type="component" value="Unassembled WGS sequence"/>
</dbReference>
<accession>A0A0R0LXW6</accession>
<feature type="chain" id="PRO_5006399004" evidence="2">
    <location>
        <begin position="23"/>
        <end position="121"/>
    </location>
</feature>
<evidence type="ECO:0000256" key="1">
    <source>
        <dbReference type="SAM" id="MobiDB-lite"/>
    </source>
</evidence>
<protein>
    <submittedName>
        <fullName evidence="3">Uncharacterized protein</fullName>
    </submittedName>
</protein>
<dbReference type="AlphaFoldDB" id="A0A0R0LXW6"/>
<sequence length="121" mass="13824">MAMFIVFNFLFFLKYFVNQALCRTDVNPTQPGRLKRFGSAVKSNAQRNLGKAKENMTQAGKEASEFMKKSKESTKQGFKNFGKNLKKFGHDVKEGAKKGIDKIERGIEEKLNDQNKNEPKE</sequence>
<evidence type="ECO:0000313" key="3">
    <source>
        <dbReference type="EMBL" id="KRH94140.1"/>
    </source>
</evidence>